<accession>A0ABY9S2X5</accession>
<feature type="region of interest" description="Disordered" evidence="1">
    <location>
        <begin position="101"/>
        <end position="122"/>
    </location>
</feature>
<dbReference type="InterPro" id="IPR039708">
    <property type="entry name" value="MT1774/Rv1733c-like"/>
</dbReference>
<dbReference type="EMBL" id="CP133762">
    <property type="protein sequence ID" value="WMX48268.1"/>
    <property type="molecule type" value="Genomic_DNA"/>
</dbReference>
<sequence>MRAATGVWRWRHNPLRRTTDLVEAWVALTAALLLCLAVPAAGWVAGVSANASLQLSVRLQHEQRVPTVAQVVRPASPRDPERYAELGEEQRLRPAVVANWTAPDGTPRTGTVTTAREHADPGDVFPMWTDRSGRAVAPPMHPETARAHALIAGLTVAVLAGFLVETARRFVVHRLVRRRYARLDRAWAQVGPDWGVRARAAEGRPESAWRATPLSGHALETPS</sequence>
<dbReference type="RefSeq" id="WP_309549812.1">
    <property type="nucleotide sequence ID" value="NZ_CP133762.1"/>
</dbReference>
<dbReference type="Proteomes" id="UP001250858">
    <property type="component" value="Chromosome"/>
</dbReference>
<feature type="transmembrane region" description="Helical" evidence="2">
    <location>
        <begin position="21"/>
        <end position="45"/>
    </location>
</feature>
<keyword evidence="4" id="KW-1185">Reference proteome</keyword>
<reference evidence="3 4" key="1">
    <citation type="submission" date="2023-09" db="EMBL/GenBank/DDBJ databases">
        <title>Complete genome of Streptomyces roseicoloratus T14.</title>
        <authorList>
            <person name="Bashizi T."/>
            <person name="Kim M.-J."/>
            <person name="Lee G."/>
            <person name="Tagele S.B."/>
            <person name="Shin J.-H."/>
        </authorList>
    </citation>
    <scope>NUCLEOTIDE SEQUENCE [LARGE SCALE GENOMIC DNA]</scope>
    <source>
        <strain evidence="3 4">T14</strain>
    </source>
</reference>
<name>A0ABY9S2X5_9ACTN</name>
<evidence type="ECO:0000256" key="2">
    <source>
        <dbReference type="SAM" id="Phobius"/>
    </source>
</evidence>
<evidence type="ECO:0000313" key="3">
    <source>
        <dbReference type="EMBL" id="WMX48268.1"/>
    </source>
</evidence>
<keyword evidence="2" id="KW-1133">Transmembrane helix</keyword>
<feature type="transmembrane region" description="Helical" evidence="2">
    <location>
        <begin position="147"/>
        <end position="164"/>
    </location>
</feature>
<dbReference type="PANTHER" id="PTHR42305">
    <property type="entry name" value="MEMBRANE PROTEIN RV1733C-RELATED"/>
    <property type="match status" value="1"/>
</dbReference>
<proteinExistence type="predicted"/>
<evidence type="ECO:0000256" key="1">
    <source>
        <dbReference type="SAM" id="MobiDB-lite"/>
    </source>
</evidence>
<gene>
    <name evidence="3" type="ORF">RGF97_30550</name>
</gene>
<dbReference type="PANTHER" id="PTHR42305:SF1">
    <property type="entry name" value="MEMBRANE PROTEIN RV1733C-RELATED"/>
    <property type="match status" value="1"/>
</dbReference>
<evidence type="ECO:0000313" key="4">
    <source>
        <dbReference type="Proteomes" id="UP001250858"/>
    </source>
</evidence>
<keyword evidence="2" id="KW-0812">Transmembrane</keyword>
<keyword evidence="2" id="KW-0472">Membrane</keyword>
<organism evidence="3 4">
    <name type="scientific">Streptomyces roseicoloratus</name>
    <dbReference type="NCBI Taxonomy" id="2508722"/>
    <lineage>
        <taxon>Bacteria</taxon>
        <taxon>Bacillati</taxon>
        <taxon>Actinomycetota</taxon>
        <taxon>Actinomycetes</taxon>
        <taxon>Kitasatosporales</taxon>
        <taxon>Streptomycetaceae</taxon>
        <taxon>Streptomyces</taxon>
    </lineage>
</organism>
<protein>
    <submittedName>
        <fullName evidence="3">Uncharacterized protein</fullName>
    </submittedName>
</protein>